<gene>
    <name evidence="2" type="ORF">A2744_02660</name>
</gene>
<evidence type="ECO:0000313" key="3">
    <source>
        <dbReference type="Proteomes" id="UP000178240"/>
    </source>
</evidence>
<comment type="caution">
    <text evidence="2">The sequence shown here is derived from an EMBL/GenBank/DDBJ whole genome shotgun (WGS) entry which is preliminary data.</text>
</comment>
<dbReference type="SUPFAM" id="SSF82771">
    <property type="entry name" value="GIY-YIG endonuclease"/>
    <property type="match status" value="1"/>
</dbReference>
<dbReference type="PROSITE" id="PS50164">
    <property type="entry name" value="GIY_YIG"/>
    <property type="match status" value="1"/>
</dbReference>
<accession>A0A1G1XY26</accession>
<proteinExistence type="predicted"/>
<evidence type="ECO:0000259" key="1">
    <source>
        <dbReference type="PROSITE" id="PS50164"/>
    </source>
</evidence>
<dbReference type="EMBL" id="MHIE01000029">
    <property type="protein sequence ID" value="OGY45005.1"/>
    <property type="molecule type" value="Genomic_DNA"/>
</dbReference>
<dbReference type="Pfam" id="PF01541">
    <property type="entry name" value="GIY-YIG"/>
    <property type="match status" value="1"/>
</dbReference>
<protein>
    <submittedName>
        <fullName evidence="2">Excinuclease ABC subunit C</fullName>
    </submittedName>
</protein>
<sequence length="84" mass="9917">MWYVYFLTSKRVKNWIYVGSTNNLRRRFEEHKLGKSLSTQPFLPVYLVAYLAVRTQRKARSLEKYFKAGSGKAILKKRILSDEA</sequence>
<dbReference type="Gene3D" id="3.40.1440.10">
    <property type="entry name" value="GIY-YIG endonuclease"/>
    <property type="match status" value="1"/>
</dbReference>
<name>A0A1G1XY26_9BACT</name>
<evidence type="ECO:0000313" key="2">
    <source>
        <dbReference type="EMBL" id="OGY45005.1"/>
    </source>
</evidence>
<dbReference type="InterPro" id="IPR035901">
    <property type="entry name" value="GIY-YIG_endonuc_sf"/>
</dbReference>
<dbReference type="AlphaFoldDB" id="A0A1G1XY26"/>
<feature type="domain" description="GIY-YIG" evidence="1">
    <location>
        <begin position="1"/>
        <end position="76"/>
    </location>
</feature>
<organism evidence="2 3">
    <name type="scientific">Candidatus Buchananbacteria bacterium RIFCSPHIGHO2_01_FULL_44_11</name>
    <dbReference type="NCBI Taxonomy" id="1797535"/>
    <lineage>
        <taxon>Bacteria</taxon>
        <taxon>Candidatus Buchananiibacteriota</taxon>
    </lineage>
</organism>
<reference evidence="2 3" key="1">
    <citation type="journal article" date="2016" name="Nat. Commun.">
        <title>Thousands of microbial genomes shed light on interconnected biogeochemical processes in an aquifer system.</title>
        <authorList>
            <person name="Anantharaman K."/>
            <person name="Brown C.T."/>
            <person name="Hug L.A."/>
            <person name="Sharon I."/>
            <person name="Castelle C.J."/>
            <person name="Probst A.J."/>
            <person name="Thomas B.C."/>
            <person name="Singh A."/>
            <person name="Wilkins M.J."/>
            <person name="Karaoz U."/>
            <person name="Brodie E.L."/>
            <person name="Williams K.H."/>
            <person name="Hubbard S.S."/>
            <person name="Banfield J.F."/>
        </authorList>
    </citation>
    <scope>NUCLEOTIDE SEQUENCE [LARGE SCALE GENOMIC DNA]</scope>
</reference>
<dbReference type="Proteomes" id="UP000178240">
    <property type="component" value="Unassembled WGS sequence"/>
</dbReference>
<dbReference type="InterPro" id="IPR000305">
    <property type="entry name" value="GIY-YIG_endonuc"/>
</dbReference>